<dbReference type="Proteomes" id="UP000289555">
    <property type="component" value="Chromosome"/>
</dbReference>
<sequence length="176" mass="20374">MSSPEHKQKIWKMIKDIKVGMLVTLDNDTPRARPMHLVQDEYDGTLWFFTRRSAEKVFETKSDHDVCLSFSDQEDGVYVSLSGKANLTDNRELIEKYWNPFIAAWFPEGKDDPDVALLEIKVEMGEHWKAKESKTFQLYEIAKANLKRMPLRTLVRMRSSVGNFYPSAPLPGRFSA</sequence>
<protein>
    <recommendedName>
        <fullName evidence="1">General stress protein FMN-binding split barrel domain-containing protein</fullName>
    </recommendedName>
</protein>
<name>A0ABM7GH18_9GAMM</name>
<accession>A0ABM7GH18</accession>
<dbReference type="PANTHER" id="PTHR34818:SF1">
    <property type="entry name" value="PROTEIN BLI-3"/>
    <property type="match status" value="1"/>
</dbReference>
<keyword evidence="3" id="KW-1185">Reference proteome</keyword>
<dbReference type="SUPFAM" id="SSF50475">
    <property type="entry name" value="FMN-binding split barrel"/>
    <property type="match status" value="1"/>
</dbReference>
<dbReference type="PANTHER" id="PTHR34818">
    <property type="entry name" value="PROTEIN BLI-3"/>
    <property type="match status" value="1"/>
</dbReference>
<dbReference type="EMBL" id="AP019416">
    <property type="protein sequence ID" value="BBI49876.1"/>
    <property type="molecule type" value="Genomic_DNA"/>
</dbReference>
<evidence type="ECO:0000259" key="1">
    <source>
        <dbReference type="Pfam" id="PF16242"/>
    </source>
</evidence>
<dbReference type="InterPro" id="IPR052917">
    <property type="entry name" value="Stress-Dev_Protein"/>
</dbReference>
<dbReference type="Gene3D" id="2.30.110.10">
    <property type="entry name" value="Electron Transport, Fmn-binding Protein, Chain A"/>
    <property type="match status" value="1"/>
</dbReference>
<dbReference type="InterPro" id="IPR012349">
    <property type="entry name" value="Split_barrel_FMN-bd"/>
</dbReference>
<dbReference type="InterPro" id="IPR038725">
    <property type="entry name" value="YdaG_split_barrel_FMN-bd"/>
</dbReference>
<proteinExistence type="predicted"/>
<feature type="domain" description="General stress protein FMN-binding split barrel" evidence="1">
    <location>
        <begin position="5"/>
        <end position="147"/>
    </location>
</feature>
<gene>
    <name evidence="2" type="ORF">HORIV_22970</name>
</gene>
<evidence type="ECO:0000313" key="3">
    <source>
        <dbReference type="Proteomes" id="UP000289555"/>
    </source>
</evidence>
<dbReference type="Pfam" id="PF16242">
    <property type="entry name" value="Pyrid_ox_like"/>
    <property type="match status" value="1"/>
</dbReference>
<organism evidence="2 3">
    <name type="scientific">Vreelandella olivaria</name>
    <dbReference type="NCBI Taxonomy" id="390919"/>
    <lineage>
        <taxon>Bacteria</taxon>
        <taxon>Pseudomonadati</taxon>
        <taxon>Pseudomonadota</taxon>
        <taxon>Gammaproteobacteria</taxon>
        <taxon>Oceanospirillales</taxon>
        <taxon>Halomonadaceae</taxon>
        <taxon>Vreelandella</taxon>
    </lineage>
</organism>
<evidence type="ECO:0000313" key="2">
    <source>
        <dbReference type="EMBL" id="BBI49876.1"/>
    </source>
</evidence>
<reference evidence="3" key="1">
    <citation type="journal article" date="2019" name="Microbiol. Resour. Announc.">
        <title>Complete Genome Sequence of Halomonas olivaria, a Moderately Halophilic Bacterium Isolated from Olive Processing Effluents, Obtained by Nanopore Sequencing.</title>
        <authorList>
            <person name="Nagata S."/>
            <person name="Ii K.M."/>
            <person name="Tsukimi T."/>
            <person name="Miura M.C."/>
            <person name="Galipon J."/>
            <person name="Arakawa K."/>
        </authorList>
    </citation>
    <scope>NUCLEOTIDE SEQUENCE [LARGE SCALE GENOMIC DNA]</scope>
    <source>
        <strain evidence="3">TYRC17</strain>
    </source>
</reference>